<dbReference type="EMBL" id="NAJQ01001397">
    <property type="protein sequence ID" value="TKA59721.1"/>
    <property type="molecule type" value="Genomic_DNA"/>
</dbReference>
<dbReference type="STRING" id="329884.A0A4U0WB47"/>
<evidence type="ECO:0000256" key="1">
    <source>
        <dbReference type="SAM" id="Phobius"/>
    </source>
</evidence>
<keyword evidence="1" id="KW-1133">Transmembrane helix</keyword>
<keyword evidence="1" id="KW-0472">Membrane</keyword>
<keyword evidence="1" id="KW-0812">Transmembrane</keyword>
<comment type="caution">
    <text evidence="2">The sequence shown here is derived from an EMBL/GenBank/DDBJ whole genome shotgun (WGS) entry which is preliminary data.</text>
</comment>
<protein>
    <submittedName>
        <fullName evidence="2">Uncharacterized protein</fullName>
    </submittedName>
</protein>
<evidence type="ECO:0000313" key="3">
    <source>
        <dbReference type="Proteomes" id="UP000309340"/>
    </source>
</evidence>
<sequence>MFYISLKYYDPRKPQRSEVAELEIGKLHWHSLDNGTLSGNYVDTVCSYVPAVLEYDVGLEGSQVTSPEQPNRGRLVALANNTLSFSLGLLQSQIQPNTMDAFSLYLDPLVAANASVYMDAQPAPGEFCTELSVLFADPTEDIISSLNETLFRAGVVTAFEVIAVMFVLPLFWGRWTLGKVSLLSPSDVVLAFNAPLLRGANSTKGASGVVKQMGNVQVKFGIVADTSRFYDTDSDGTRVRGSAGYRLGIAEKQRVLTPQKDMRFDI</sequence>
<proteinExistence type="predicted"/>
<accession>A0A4U0WB47</accession>
<dbReference type="AlphaFoldDB" id="A0A4U0WB47"/>
<dbReference type="OrthoDB" id="3649867at2759"/>
<organism evidence="2 3">
    <name type="scientific">Friedmanniomyces simplex</name>
    <dbReference type="NCBI Taxonomy" id="329884"/>
    <lineage>
        <taxon>Eukaryota</taxon>
        <taxon>Fungi</taxon>
        <taxon>Dikarya</taxon>
        <taxon>Ascomycota</taxon>
        <taxon>Pezizomycotina</taxon>
        <taxon>Dothideomycetes</taxon>
        <taxon>Dothideomycetidae</taxon>
        <taxon>Mycosphaerellales</taxon>
        <taxon>Teratosphaeriaceae</taxon>
        <taxon>Friedmanniomyces</taxon>
    </lineage>
</organism>
<dbReference type="PANTHER" id="PTHR37576">
    <property type="entry name" value="DEFECT AT LOW TEMPERATURE PROTEIN 1"/>
    <property type="match status" value="1"/>
</dbReference>
<dbReference type="Proteomes" id="UP000309340">
    <property type="component" value="Unassembled WGS sequence"/>
</dbReference>
<gene>
    <name evidence="2" type="ORF">B0A55_12896</name>
</gene>
<name>A0A4U0WB47_9PEZI</name>
<reference evidence="2 3" key="1">
    <citation type="submission" date="2017-03" db="EMBL/GenBank/DDBJ databases">
        <title>Genomes of endolithic fungi from Antarctica.</title>
        <authorList>
            <person name="Coleine C."/>
            <person name="Masonjones S."/>
            <person name="Stajich J.E."/>
        </authorList>
    </citation>
    <scope>NUCLEOTIDE SEQUENCE [LARGE SCALE GENOMIC DNA]</scope>
    <source>
        <strain evidence="2 3">CCFEE 5184</strain>
    </source>
</reference>
<keyword evidence="3" id="KW-1185">Reference proteome</keyword>
<feature type="transmembrane region" description="Helical" evidence="1">
    <location>
        <begin position="150"/>
        <end position="172"/>
    </location>
</feature>
<dbReference type="PANTHER" id="PTHR37576:SF2">
    <property type="entry name" value="DEFECT AT LOW TEMPERATURE PROTEIN 1"/>
    <property type="match status" value="1"/>
</dbReference>
<evidence type="ECO:0000313" key="2">
    <source>
        <dbReference type="EMBL" id="TKA59721.1"/>
    </source>
</evidence>